<dbReference type="Gene3D" id="2.60.40.180">
    <property type="entry name" value="Transthyretin/hydroxyisourate hydrolase domain"/>
    <property type="match status" value="1"/>
</dbReference>
<comment type="catalytic activity">
    <reaction evidence="2">
        <text>5-hydroxy-2-oxo-4-ureido-2,5-dihydro-1H-imidazole-5-carboxylate + H(+) = (S)-allantoin + CO2</text>
        <dbReference type="Rhea" id="RHEA:26301"/>
        <dbReference type="ChEBI" id="CHEBI:15378"/>
        <dbReference type="ChEBI" id="CHEBI:15678"/>
        <dbReference type="ChEBI" id="CHEBI:16526"/>
        <dbReference type="ChEBI" id="CHEBI:58639"/>
        <dbReference type="EC" id="4.1.1.97"/>
    </reaction>
</comment>
<dbReference type="PANTHER" id="PTHR43466:SF1">
    <property type="entry name" value="2-OXO-4-HYDROXY-4-CARBOXY-5-UREIDOIMIDAZOLINE DECARBOXYLASE-RELATED"/>
    <property type="match status" value="1"/>
</dbReference>
<evidence type="ECO:0000256" key="2">
    <source>
        <dbReference type="ARBA" id="ARBA00001163"/>
    </source>
</evidence>
<feature type="domain" description="Transthyretin/hydroxyisourate hydrolase" evidence="8">
    <location>
        <begin position="200"/>
        <end position="321"/>
    </location>
</feature>
<dbReference type="SUPFAM" id="SSF158694">
    <property type="entry name" value="UraD-Like"/>
    <property type="match status" value="1"/>
</dbReference>
<evidence type="ECO:0000313" key="10">
    <source>
        <dbReference type="EMBL" id="CAL5227535.1"/>
    </source>
</evidence>
<dbReference type="Gene3D" id="1.10.3330.10">
    <property type="entry name" value="Oxo-4-hydroxy-4-carboxy-5-ureidoimidazoline decarboxylase"/>
    <property type="match status" value="1"/>
</dbReference>
<dbReference type="Pfam" id="PF09349">
    <property type="entry name" value="OHCU_decarbox"/>
    <property type="match status" value="1"/>
</dbReference>
<protein>
    <submittedName>
        <fullName evidence="10">G10524 protein</fullName>
    </submittedName>
</protein>
<proteinExistence type="predicted"/>
<dbReference type="PANTHER" id="PTHR43466">
    <property type="entry name" value="2-OXO-4-HYDROXY-4-CARBOXY-5-UREIDOIMIDAZOLINE DECARBOXYLASE-RELATED"/>
    <property type="match status" value="1"/>
</dbReference>
<evidence type="ECO:0000256" key="3">
    <source>
        <dbReference type="ARBA" id="ARBA00004754"/>
    </source>
</evidence>
<accession>A0ABP1G8B1</accession>
<evidence type="ECO:0000256" key="4">
    <source>
        <dbReference type="ARBA" id="ARBA00022631"/>
    </source>
</evidence>
<sequence>MTLTLTREDAMTCCASEAFAESLSSASPFKDADAAVSLARHIWWTQLPVTAWLAALAAHPRIGDVDALRKKFDSFTEHSQQEQAAASHAPVNVLQELAEMNRRYEAKFGHVFIICASGKSAQDMLAILKDRYGNEPHAELAIAAAEQMKITELRIRKLYSERSQPAPASWDGPIAAVTRRAGLLKAQLAGDKPQGLRSPVTSHMLDTSVGRPAHNVPILLDRLCEGSASVWETVGRGSTNADGRIGDLMSPADTIQAGTYRITFELTEYVRRQHAQHGGRCAEHAFYPEASVTFQIMPDQTKEHFHIPLTWSPYGYSTYRGS</sequence>
<keyword evidence="5" id="KW-0210">Decarboxylase</keyword>
<evidence type="ECO:0000256" key="7">
    <source>
        <dbReference type="ARBA" id="ARBA00023239"/>
    </source>
</evidence>
<keyword evidence="4" id="KW-0659">Purine metabolism</keyword>
<evidence type="ECO:0000256" key="5">
    <source>
        <dbReference type="ARBA" id="ARBA00022793"/>
    </source>
</evidence>
<evidence type="ECO:0000256" key="1">
    <source>
        <dbReference type="ARBA" id="ARBA00001043"/>
    </source>
</evidence>
<evidence type="ECO:0000259" key="9">
    <source>
        <dbReference type="Pfam" id="PF09349"/>
    </source>
</evidence>
<name>A0ABP1G8B1_9CHLO</name>
<feature type="domain" description="Oxo-4-hydroxy-4-carboxy-5-ureidoimidazoline decarboxylase" evidence="9">
    <location>
        <begin position="12"/>
        <end position="156"/>
    </location>
</feature>
<dbReference type="InterPro" id="IPR036778">
    <property type="entry name" value="OHCU_decarboxylase_sf"/>
</dbReference>
<dbReference type="InterPro" id="IPR023416">
    <property type="entry name" value="Transthyretin/HIU_hydrolase_d"/>
</dbReference>
<keyword evidence="6" id="KW-0378">Hydrolase</keyword>
<dbReference type="InterPro" id="IPR036817">
    <property type="entry name" value="Transthyretin/HIU_hydrolase_sf"/>
</dbReference>
<comment type="caution">
    <text evidence="10">The sequence shown here is derived from an EMBL/GenBank/DDBJ whole genome shotgun (WGS) entry which is preliminary data.</text>
</comment>
<dbReference type="Pfam" id="PF00576">
    <property type="entry name" value="Transthyretin"/>
    <property type="match status" value="1"/>
</dbReference>
<evidence type="ECO:0000256" key="6">
    <source>
        <dbReference type="ARBA" id="ARBA00022801"/>
    </source>
</evidence>
<evidence type="ECO:0000313" key="11">
    <source>
        <dbReference type="Proteomes" id="UP001497392"/>
    </source>
</evidence>
<dbReference type="Proteomes" id="UP001497392">
    <property type="component" value="Unassembled WGS sequence"/>
</dbReference>
<gene>
    <name evidence="10" type="primary">g10524</name>
    <name evidence="10" type="ORF">VP750_LOCUS9441</name>
</gene>
<dbReference type="NCBIfam" id="TIGR02962">
    <property type="entry name" value="hdxy_isourate"/>
    <property type="match status" value="1"/>
</dbReference>
<dbReference type="InterPro" id="IPR014306">
    <property type="entry name" value="Hydroxyisourate_hydrolase"/>
</dbReference>
<keyword evidence="11" id="KW-1185">Reference proteome</keyword>
<comment type="catalytic activity">
    <reaction evidence="1">
        <text>5-hydroxyisourate + H2O = 5-hydroxy-2-oxo-4-ureido-2,5-dihydro-1H-imidazole-5-carboxylate + H(+)</text>
        <dbReference type="Rhea" id="RHEA:23736"/>
        <dbReference type="ChEBI" id="CHEBI:15377"/>
        <dbReference type="ChEBI" id="CHEBI:15378"/>
        <dbReference type="ChEBI" id="CHEBI:18072"/>
        <dbReference type="ChEBI" id="CHEBI:58639"/>
        <dbReference type="EC" id="3.5.2.17"/>
    </reaction>
</comment>
<organism evidence="10 11">
    <name type="scientific">Coccomyxa viridis</name>
    <dbReference type="NCBI Taxonomy" id="1274662"/>
    <lineage>
        <taxon>Eukaryota</taxon>
        <taxon>Viridiplantae</taxon>
        <taxon>Chlorophyta</taxon>
        <taxon>core chlorophytes</taxon>
        <taxon>Trebouxiophyceae</taxon>
        <taxon>Trebouxiophyceae incertae sedis</taxon>
        <taxon>Coccomyxaceae</taxon>
        <taxon>Coccomyxa</taxon>
    </lineage>
</organism>
<dbReference type="NCBIfam" id="NF010372">
    <property type="entry name" value="PRK13798.1"/>
    <property type="match status" value="1"/>
</dbReference>
<dbReference type="CDD" id="cd05822">
    <property type="entry name" value="TLP_HIUase"/>
    <property type="match status" value="1"/>
</dbReference>
<dbReference type="EMBL" id="CAXHTA020000017">
    <property type="protein sequence ID" value="CAL5227535.1"/>
    <property type="molecule type" value="Genomic_DNA"/>
</dbReference>
<reference evidence="10 11" key="1">
    <citation type="submission" date="2024-06" db="EMBL/GenBank/DDBJ databases">
        <authorList>
            <person name="Kraege A."/>
            <person name="Thomma B."/>
        </authorList>
    </citation>
    <scope>NUCLEOTIDE SEQUENCE [LARGE SCALE GENOMIC DNA]</scope>
</reference>
<dbReference type="SUPFAM" id="SSF49472">
    <property type="entry name" value="Transthyretin (synonym: prealbumin)"/>
    <property type="match status" value="1"/>
</dbReference>
<comment type="pathway">
    <text evidence="3">Purine metabolism; urate degradation; (S)-allantoin from urate: step 3/3.</text>
</comment>
<keyword evidence="7" id="KW-0456">Lyase</keyword>
<evidence type="ECO:0000259" key="8">
    <source>
        <dbReference type="Pfam" id="PF00576"/>
    </source>
</evidence>
<dbReference type="InterPro" id="IPR018020">
    <property type="entry name" value="OHCU_decarboxylase"/>
</dbReference>